<keyword evidence="1" id="KW-0472">Membrane</keyword>
<dbReference type="Proteomes" id="UP000462865">
    <property type="component" value="Unassembled WGS sequence"/>
</dbReference>
<feature type="transmembrane region" description="Helical" evidence="1">
    <location>
        <begin position="30"/>
        <end position="53"/>
    </location>
</feature>
<feature type="transmembrane region" description="Helical" evidence="1">
    <location>
        <begin position="164"/>
        <end position="181"/>
    </location>
</feature>
<proteinExistence type="predicted"/>
<gene>
    <name evidence="3" type="ORF">DMP12_04395</name>
    <name evidence="2" type="ORF">GKG38_03965</name>
</gene>
<reference evidence="3" key="2">
    <citation type="journal article" date="2019" name="Int. J. Syst. Evol. Microbiol.">
        <title>Gordonibacter faecihominis is a later heterotypic synonym of Gordonibacter urolithinfaciens.</title>
        <authorList>
            <person name="Danylec N."/>
            <person name="Stoll D.A."/>
            <person name="Huch M."/>
        </authorList>
    </citation>
    <scope>NUCLEOTIDE SEQUENCE</scope>
    <source>
        <strain evidence="3">DSM 27213</strain>
    </source>
</reference>
<organism evidence="3 4">
    <name type="scientific">Gordonibacter urolithinfaciens</name>
    <dbReference type="NCBI Taxonomy" id="1335613"/>
    <lineage>
        <taxon>Bacteria</taxon>
        <taxon>Bacillati</taxon>
        <taxon>Actinomycetota</taxon>
        <taxon>Coriobacteriia</taxon>
        <taxon>Eggerthellales</taxon>
        <taxon>Eggerthellaceae</taxon>
        <taxon>Gordonibacter</taxon>
    </lineage>
</organism>
<feature type="transmembrane region" description="Helical" evidence="1">
    <location>
        <begin position="59"/>
        <end position="82"/>
    </location>
</feature>
<feature type="transmembrane region" description="Helical" evidence="1">
    <location>
        <begin position="103"/>
        <end position="122"/>
    </location>
</feature>
<dbReference type="EMBL" id="WKZA01000010">
    <property type="protein sequence ID" value="MSA94228.1"/>
    <property type="molecule type" value="Genomic_DNA"/>
</dbReference>
<protein>
    <submittedName>
        <fullName evidence="3">Uncharacterized protein</fullName>
    </submittedName>
</protein>
<comment type="caution">
    <text evidence="3">The sequence shown here is derived from an EMBL/GenBank/DDBJ whole genome shotgun (WGS) entry which is preliminary data.</text>
</comment>
<evidence type="ECO:0000313" key="3">
    <source>
        <dbReference type="EMBL" id="ROT90745.1"/>
    </source>
</evidence>
<name>A0A423ULM0_9ACTN</name>
<feature type="transmembrane region" description="Helical" evidence="1">
    <location>
        <begin position="134"/>
        <end position="157"/>
    </location>
</feature>
<keyword evidence="1" id="KW-0812">Transmembrane</keyword>
<evidence type="ECO:0000313" key="4">
    <source>
        <dbReference type="Proteomes" id="UP000285258"/>
    </source>
</evidence>
<dbReference type="Proteomes" id="UP000285258">
    <property type="component" value="Unassembled WGS sequence"/>
</dbReference>
<sequence>MDAGYGSGNGRLTGSQLRALAAAQTRRVRAVGIVVPVAVGACIAAVGACWVLAAGAMAATHAMLAFTQAYPLAVGVCAVAVFTGDPLVEVQAATPAEFRAVQTLRGAIVLAAAAVGALVMFVPLEALGLVYRDIGWAGAITPVGGATLMVLAAYAAAALAGSSRSAALVIVAVWLFFALVWDPNVPQLVLQRGLPLLVLCLLCACVWRALGASEYAWRKLGGAR</sequence>
<dbReference type="AlphaFoldDB" id="A0A423ULM0"/>
<dbReference type="RefSeq" id="WP_096227105.1">
    <property type="nucleotide sequence ID" value="NZ_CP168029.1"/>
</dbReference>
<evidence type="ECO:0000313" key="5">
    <source>
        <dbReference type="Proteomes" id="UP000462865"/>
    </source>
</evidence>
<dbReference type="EMBL" id="QIBW01000004">
    <property type="protein sequence ID" value="ROT90745.1"/>
    <property type="molecule type" value="Genomic_DNA"/>
</dbReference>
<reference evidence="2 5" key="4">
    <citation type="journal article" date="2019" name="Nat. Med.">
        <title>A library of human gut bacterial isolates paired with longitudinal multiomics data enables mechanistic microbiome research.</title>
        <authorList>
            <person name="Poyet M."/>
            <person name="Groussin M."/>
            <person name="Gibbons S.M."/>
            <person name="Avila-Pacheco J."/>
            <person name="Jiang X."/>
            <person name="Kearney S.M."/>
            <person name="Perrotta A.R."/>
            <person name="Berdy B."/>
            <person name="Zhao S."/>
            <person name="Lieberman T.D."/>
            <person name="Swanson P.K."/>
            <person name="Smith M."/>
            <person name="Roesemann S."/>
            <person name="Alexander J.E."/>
            <person name="Rich S.A."/>
            <person name="Livny J."/>
            <person name="Vlamakis H."/>
            <person name="Clish C."/>
            <person name="Bullock K."/>
            <person name="Deik A."/>
            <person name="Scott J."/>
            <person name="Pierce K.A."/>
            <person name="Xavier R.J."/>
            <person name="Alm E.J."/>
        </authorList>
    </citation>
    <scope>NUCLEOTIDE SEQUENCE [LARGE SCALE GENOMIC DNA]</scope>
    <source>
        <strain evidence="2 5">BIOML-A1</strain>
    </source>
</reference>
<keyword evidence="1" id="KW-1133">Transmembrane helix</keyword>
<evidence type="ECO:0000313" key="2">
    <source>
        <dbReference type="EMBL" id="MSA94228.1"/>
    </source>
</evidence>
<evidence type="ECO:0000256" key="1">
    <source>
        <dbReference type="SAM" id="Phobius"/>
    </source>
</evidence>
<accession>A0A423ULM0</accession>
<reference evidence="3" key="3">
    <citation type="journal article" date="2019" name="Microbiol. Resour. Announc.">
        <title>Draft Genome Sequences of Type Strains of Gordonibacter faecihominis, Paraeggerthella hongkongensis, Parvibacter caecicola,Slackia equolifaciens, Slackia faecicanis, and Slackia isoflavoniconvertens.</title>
        <authorList>
            <person name="Danylec N."/>
            <person name="Stoll D.A."/>
            <person name="Dotsch A."/>
            <person name="Huch M."/>
        </authorList>
    </citation>
    <scope>NUCLEOTIDE SEQUENCE</scope>
    <source>
        <strain evidence="3">DSM 27213</strain>
    </source>
</reference>
<feature type="transmembrane region" description="Helical" evidence="1">
    <location>
        <begin position="193"/>
        <end position="210"/>
    </location>
</feature>
<reference evidence="4" key="1">
    <citation type="submission" date="2018-05" db="EMBL/GenBank/DDBJ databases">
        <title>Genome Sequencing of selected type strains of the family Eggerthellaceae.</title>
        <authorList>
            <person name="Danylec N."/>
            <person name="Stoll D.A."/>
            <person name="Doetsch A."/>
            <person name="Huch M."/>
        </authorList>
    </citation>
    <scope>NUCLEOTIDE SEQUENCE [LARGE SCALE GENOMIC DNA]</scope>
    <source>
        <strain evidence="4">DSM 27213</strain>
    </source>
</reference>